<gene>
    <name evidence="2" type="primary">RvY_18821-1</name>
    <name evidence="2" type="synonym">RvY_18821.1</name>
    <name evidence="2" type="ORF">RvY_18821</name>
</gene>
<evidence type="ECO:0000313" key="2">
    <source>
        <dbReference type="EMBL" id="GAV09249.1"/>
    </source>
</evidence>
<dbReference type="EMBL" id="BDGG01000021">
    <property type="protein sequence ID" value="GAV09249.1"/>
    <property type="molecule type" value="Genomic_DNA"/>
</dbReference>
<name>A0A1D1WBT4_RAMVA</name>
<keyword evidence="3" id="KW-1185">Reference proteome</keyword>
<comment type="caution">
    <text evidence="2">The sequence shown here is derived from an EMBL/GenBank/DDBJ whole genome shotgun (WGS) entry which is preliminary data.</text>
</comment>
<sequence>MGRRRRQPRIAITACRARVKQQSLLEGIYAWNPSGLTVHCASTQSRLESIHFLYWDCTNTIAISLTAQYNNSEAVDDIPPSLRFLPLMVDRVGSAVKRSTDPSPLPHRHETRCGNSS</sequence>
<protein>
    <submittedName>
        <fullName evidence="2">Uncharacterized protein</fullName>
    </submittedName>
</protein>
<feature type="region of interest" description="Disordered" evidence="1">
    <location>
        <begin position="96"/>
        <end position="117"/>
    </location>
</feature>
<evidence type="ECO:0000256" key="1">
    <source>
        <dbReference type="SAM" id="MobiDB-lite"/>
    </source>
</evidence>
<accession>A0A1D1WBT4</accession>
<evidence type="ECO:0000313" key="3">
    <source>
        <dbReference type="Proteomes" id="UP000186922"/>
    </source>
</evidence>
<reference evidence="2 3" key="1">
    <citation type="journal article" date="2016" name="Nat. Commun.">
        <title>Extremotolerant tardigrade genome and improved radiotolerance of human cultured cells by tardigrade-unique protein.</title>
        <authorList>
            <person name="Hashimoto T."/>
            <person name="Horikawa D.D."/>
            <person name="Saito Y."/>
            <person name="Kuwahara H."/>
            <person name="Kozuka-Hata H."/>
            <person name="Shin-I T."/>
            <person name="Minakuchi Y."/>
            <person name="Ohishi K."/>
            <person name="Motoyama A."/>
            <person name="Aizu T."/>
            <person name="Enomoto A."/>
            <person name="Kondo K."/>
            <person name="Tanaka S."/>
            <person name="Hara Y."/>
            <person name="Koshikawa S."/>
            <person name="Sagara H."/>
            <person name="Miura T."/>
            <person name="Yokobori S."/>
            <person name="Miyagawa K."/>
            <person name="Suzuki Y."/>
            <person name="Kubo T."/>
            <person name="Oyama M."/>
            <person name="Kohara Y."/>
            <person name="Fujiyama A."/>
            <person name="Arakawa K."/>
            <person name="Katayama T."/>
            <person name="Toyoda A."/>
            <person name="Kunieda T."/>
        </authorList>
    </citation>
    <scope>NUCLEOTIDE SEQUENCE [LARGE SCALE GENOMIC DNA]</scope>
    <source>
        <strain evidence="2 3">YOKOZUNA-1</strain>
    </source>
</reference>
<dbReference type="Proteomes" id="UP000186922">
    <property type="component" value="Unassembled WGS sequence"/>
</dbReference>
<organism evidence="2 3">
    <name type="scientific">Ramazzottius varieornatus</name>
    <name type="common">Water bear</name>
    <name type="synonym">Tardigrade</name>
    <dbReference type="NCBI Taxonomy" id="947166"/>
    <lineage>
        <taxon>Eukaryota</taxon>
        <taxon>Metazoa</taxon>
        <taxon>Ecdysozoa</taxon>
        <taxon>Tardigrada</taxon>
        <taxon>Eutardigrada</taxon>
        <taxon>Parachela</taxon>
        <taxon>Hypsibioidea</taxon>
        <taxon>Ramazzottiidae</taxon>
        <taxon>Ramazzottius</taxon>
    </lineage>
</organism>
<dbReference type="AlphaFoldDB" id="A0A1D1WBT4"/>
<proteinExistence type="predicted"/>
<feature type="compositionally biased region" description="Basic and acidic residues" evidence="1">
    <location>
        <begin position="107"/>
        <end position="117"/>
    </location>
</feature>